<dbReference type="HAMAP" id="MF_00422">
    <property type="entry name" value="SecE"/>
    <property type="match status" value="1"/>
</dbReference>
<keyword evidence="5 9" id="KW-0653">Protein transport</keyword>
<evidence type="ECO:0000256" key="3">
    <source>
        <dbReference type="ARBA" id="ARBA00022475"/>
    </source>
</evidence>
<keyword evidence="8 9" id="KW-0472">Membrane</keyword>
<name>A0A1F5Z1R9_9BACT</name>
<dbReference type="InterPro" id="IPR005807">
    <property type="entry name" value="SecE_bac"/>
</dbReference>
<keyword evidence="3 9" id="KW-1003">Cell membrane</keyword>
<evidence type="ECO:0000256" key="2">
    <source>
        <dbReference type="ARBA" id="ARBA00022448"/>
    </source>
</evidence>
<dbReference type="InterPro" id="IPR038379">
    <property type="entry name" value="SecE_sf"/>
</dbReference>
<feature type="transmembrane region" description="Helical" evidence="9">
    <location>
        <begin position="31"/>
        <end position="56"/>
    </location>
</feature>
<dbReference type="AlphaFoldDB" id="A0A1F5Z1R9"/>
<protein>
    <recommendedName>
        <fullName evidence="9">Protein translocase subunit SecE</fullName>
    </recommendedName>
</protein>
<evidence type="ECO:0000256" key="7">
    <source>
        <dbReference type="ARBA" id="ARBA00023010"/>
    </source>
</evidence>
<dbReference type="GO" id="GO:0005886">
    <property type="term" value="C:plasma membrane"/>
    <property type="evidence" value="ECO:0007669"/>
    <property type="project" value="UniProtKB-SubCell"/>
</dbReference>
<evidence type="ECO:0000256" key="1">
    <source>
        <dbReference type="ARBA" id="ARBA00004370"/>
    </source>
</evidence>
<dbReference type="GO" id="GO:0009306">
    <property type="term" value="P:protein secretion"/>
    <property type="evidence" value="ECO:0007669"/>
    <property type="project" value="UniProtKB-UniRule"/>
</dbReference>
<evidence type="ECO:0000256" key="8">
    <source>
        <dbReference type="ARBA" id="ARBA00023136"/>
    </source>
</evidence>
<dbReference type="PANTHER" id="PTHR33910">
    <property type="entry name" value="PROTEIN TRANSLOCASE SUBUNIT SECE"/>
    <property type="match status" value="1"/>
</dbReference>
<evidence type="ECO:0000256" key="4">
    <source>
        <dbReference type="ARBA" id="ARBA00022692"/>
    </source>
</evidence>
<evidence type="ECO:0000313" key="10">
    <source>
        <dbReference type="EMBL" id="OGG06274.1"/>
    </source>
</evidence>
<sequence>MKPDFKGGPVGFLKEVRNELKKVTWPTREQVIKLTIVVVVISLVFGIYIGGLDLVLTQATGLILNK</sequence>
<dbReference type="GO" id="GO:0065002">
    <property type="term" value="P:intracellular protein transmembrane transport"/>
    <property type="evidence" value="ECO:0007669"/>
    <property type="project" value="UniProtKB-UniRule"/>
</dbReference>
<organism evidence="10 11">
    <name type="scientific">Candidatus Gottesmanbacteria bacterium RIFCSPHIGHO2_01_FULL_40_15</name>
    <dbReference type="NCBI Taxonomy" id="1798376"/>
    <lineage>
        <taxon>Bacteria</taxon>
        <taxon>Candidatus Gottesmaniibacteriota</taxon>
    </lineage>
</organism>
<dbReference type="GO" id="GO:0043952">
    <property type="term" value="P:protein transport by the Sec complex"/>
    <property type="evidence" value="ECO:0007669"/>
    <property type="project" value="UniProtKB-UniRule"/>
</dbReference>
<comment type="subcellular location">
    <subcellularLocation>
        <location evidence="9">Cell membrane</location>
        <topology evidence="9">Single-pass membrane protein</topology>
    </subcellularLocation>
    <subcellularLocation>
        <location evidence="1">Membrane</location>
    </subcellularLocation>
</comment>
<dbReference type="Pfam" id="PF00584">
    <property type="entry name" value="SecE"/>
    <property type="match status" value="1"/>
</dbReference>
<dbReference type="NCBIfam" id="TIGR00964">
    <property type="entry name" value="secE_bact"/>
    <property type="match status" value="1"/>
</dbReference>
<proteinExistence type="inferred from homology"/>
<comment type="subunit">
    <text evidence="9">Component of the Sec protein translocase complex. Heterotrimer consisting of SecY, SecE and SecG subunits. The heterotrimers can form oligomers, although 1 heterotrimer is thought to be able to translocate proteins. Interacts with the ribosome. Interacts with SecDF, and other proteins may be involved. Interacts with SecA.</text>
</comment>
<reference evidence="10 11" key="1">
    <citation type="journal article" date="2016" name="Nat. Commun.">
        <title>Thousands of microbial genomes shed light on interconnected biogeochemical processes in an aquifer system.</title>
        <authorList>
            <person name="Anantharaman K."/>
            <person name="Brown C.T."/>
            <person name="Hug L.A."/>
            <person name="Sharon I."/>
            <person name="Castelle C.J."/>
            <person name="Probst A.J."/>
            <person name="Thomas B.C."/>
            <person name="Singh A."/>
            <person name="Wilkins M.J."/>
            <person name="Karaoz U."/>
            <person name="Brodie E.L."/>
            <person name="Williams K.H."/>
            <person name="Hubbard S.S."/>
            <person name="Banfield J.F."/>
        </authorList>
    </citation>
    <scope>NUCLEOTIDE SEQUENCE [LARGE SCALE GENOMIC DNA]</scope>
</reference>
<dbReference type="EMBL" id="MFJF01000018">
    <property type="protein sequence ID" value="OGG06274.1"/>
    <property type="molecule type" value="Genomic_DNA"/>
</dbReference>
<keyword evidence="6 9" id="KW-1133">Transmembrane helix</keyword>
<dbReference type="Gene3D" id="1.20.5.1030">
    <property type="entry name" value="Preprotein translocase secy subunit"/>
    <property type="match status" value="1"/>
</dbReference>
<dbReference type="GO" id="GO:0008320">
    <property type="term" value="F:protein transmembrane transporter activity"/>
    <property type="evidence" value="ECO:0007669"/>
    <property type="project" value="UniProtKB-UniRule"/>
</dbReference>
<keyword evidence="2 9" id="KW-0813">Transport</keyword>
<dbReference type="PROSITE" id="PS01067">
    <property type="entry name" value="SECE_SEC61G"/>
    <property type="match status" value="1"/>
</dbReference>
<dbReference type="Proteomes" id="UP000177354">
    <property type="component" value="Unassembled WGS sequence"/>
</dbReference>
<gene>
    <name evidence="9" type="primary">secE</name>
    <name evidence="10" type="ORF">A2777_06665</name>
</gene>
<dbReference type="PANTHER" id="PTHR33910:SF1">
    <property type="entry name" value="PROTEIN TRANSLOCASE SUBUNIT SECE"/>
    <property type="match status" value="1"/>
</dbReference>
<evidence type="ECO:0000256" key="6">
    <source>
        <dbReference type="ARBA" id="ARBA00022989"/>
    </source>
</evidence>
<dbReference type="GO" id="GO:0006605">
    <property type="term" value="P:protein targeting"/>
    <property type="evidence" value="ECO:0007669"/>
    <property type="project" value="UniProtKB-UniRule"/>
</dbReference>
<comment type="similarity">
    <text evidence="9">Belongs to the SecE/SEC61-gamma family.</text>
</comment>
<dbReference type="InterPro" id="IPR001901">
    <property type="entry name" value="Translocase_SecE/Sec61-g"/>
</dbReference>
<evidence type="ECO:0000256" key="9">
    <source>
        <dbReference type="HAMAP-Rule" id="MF_00422"/>
    </source>
</evidence>
<keyword evidence="4 9" id="KW-0812">Transmembrane</keyword>
<keyword evidence="7 9" id="KW-0811">Translocation</keyword>
<accession>A0A1F5Z1R9</accession>
<evidence type="ECO:0000256" key="5">
    <source>
        <dbReference type="ARBA" id="ARBA00022927"/>
    </source>
</evidence>
<comment type="caution">
    <text evidence="10">The sequence shown here is derived from an EMBL/GenBank/DDBJ whole genome shotgun (WGS) entry which is preliminary data.</text>
</comment>
<evidence type="ECO:0000313" key="11">
    <source>
        <dbReference type="Proteomes" id="UP000177354"/>
    </source>
</evidence>
<comment type="function">
    <text evidence="9">Essential subunit of the Sec protein translocation channel SecYEG. Clamps together the 2 halves of SecY. May contact the channel plug during translocation.</text>
</comment>